<dbReference type="OrthoDB" id="7830428at2"/>
<dbReference type="RefSeq" id="WP_158263649.1">
    <property type="nucleotide sequence ID" value="NZ_PVTD01000020.1"/>
</dbReference>
<gene>
    <name evidence="1" type="ORF">CLV78_12033</name>
</gene>
<proteinExistence type="predicted"/>
<name>A0A2T0REN7_9RHOB</name>
<dbReference type="Proteomes" id="UP000239480">
    <property type="component" value="Unassembled WGS sequence"/>
</dbReference>
<evidence type="ECO:0000313" key="1">
    <source>
        <dbReference type="EMBL" id="PRY19617.1"/>
    </source>
</evidence>
<dbReference type="AlphaFoldDB" id="A0A2T0REN7"/>
<dbReference type="EMBL" id="PVTD01000020">
    <property type="protein sequence ID" value="PRY19617.1"/>
    <property type="molecule type" value="Genomic_DNA"/>
</dbReference>
<organism evidence="1 2">
    <name type="scientific">Aliiruegeria haliotis</name>
    <dbReference type="NCBI Taxonomy" id="1280846"/>
    <lineage>
        <taxon>Bacteria</taxon>
        <taxon>Pseudomonadati</taxon>
        <taxon>Pseudomonadota</taxon>
        <taxon>Alphaproteobacteria</taxon>
        <taxon>Rhodobacterales</taxon>
        <taxon>Roseobacteraceae</taxon>
        <taxon>Aliiruegeria</taxon>
    </lineage>
</organism>
<comment type="caution">
    <text evidence="1">The sequence shown here is derived from an EMBL/GenBank/DDBJ whole genome shotgun (WGS) entry which is preliminary data.</text>
</comment>
<sequence length="143" mass="16337">MELSILPAKANQPPEPVADLIWTVDPPLMKFLFGSEERWRRVFAYDWPEVQGIVCHKQTTLAMQGEEILGVLVTHTLEEFDEHFVRTRGRQGQNESPAFRKHLDHAFDLMAQLFPHGLDGSYFVFDLAVSKKRTTHGCRATTG</sequence>
<reference evidence="1 2" key="1">
    <citation type="submission" date="2018-03" db="EMBL/GenBank/DDBJ databases">
        <title>Genomic Encyclopedia of Archaeal and Bacterial Type Strains, Phase II (KMG-II): from individual species to whole genera.</title>
        <authorList>
            <person name="Goeker M."/>
        </authorList>
    </citation>
    <scope>NUCLEOTIDE SEQUENCE [LARGE SCALE GENOMIC DNA]</scope>
    <source>
        <strain evidence="1 2">DSM 29328</strain>
    </source>
</reference>
<accession>A0A2T0REN7</accession>
<protein>
    <submittedName>
        <fullName evidence="1">Uncharacterized protein</fullName>
    </submittedName>
</protein>
<evidence type="ECO:0000313" key="2">
    <source>
        <dbReference type="Proteomes" id="UP000239480"/>
    </source>
</evidence>
<keyword evidence="2" id="KW-1185">Reference proteome</keyword>